<dbReference type="AlphaFoldDB" id="A0A1H3N5P0"/>
<dbReference type="EMBL" id="FNON01000007">
    <property type="protein sequence ID" value="SDY84010.1"/>
    <property type="molecule type" value="Genomic_DNA"/>
</dbReference>
<sequence length="87" mass="9164">MTLNNRERATLTAVATGHAEMTCSCVPDLFVDGLACCDQYTAHRLADLGYLAPARDGRRGERVPALLTQAGATALGIEFADELALAA</sequence>
<protein>
    <submittedName>
        <fullName evidence="1">Uncharacterized protein</fullName>
    </submittedName>
</protein>
<keyword evidence="2" id="KW-1185">Reference proteome</keyword>
<dbReference type="RefSeq" id="WP_091294507.1">
    <property type="nucleotide sequence ID" value="NZ_FNON01000007.1"/>
</dbReference>
<dbReference type="Proteomes" id="UP000199515">
    <property type="component" value="Unassembled WGS sequence"/>
</dbReference>
<proteinExistence type="predicted"/>
<reference evidence="1 2" key="1">
    <citation type="submission" date="2016-10" db="EMBL/GenBank/DDBJ databases">
        <authorList>
            <person name="de Groot N.N."/>
        </authorList>
    </citation>
    <scope>NUCLEOTIDE SEQUENCE [LARGE SCALE GENOMIC DNA]</scope>
    <source>
        <strain evidence="1 2">CPCC 202699</strain>
    </source>
</reference>
<name>A0A1H3N5P0_9PSEU</name>
<gene>
    <name evidence="1" type="ORF">SAMN05421504_107138</name>
</gene>
<organism evidence="1 2">
    <name type="scientific">Amycolatopsis xylanica</name>
    <dbReference type="NCBI Taxonomy" id="589385"/>
    <lineage>
        <taxon>Bacteria</taxon>
        <taxon>Bacillati</taxon>
        <taxon>Actinomycetota</taxon>
        <taxon>Actinomycetes</taxon>
        <taxon>Pseudonocardiales</taxon>
        <taxon>Pseudonocardiaceae</taxon>
        <taxon>Amycolatopsis</taxon>
    </lineage>
</organism>
<evidence type="ECO:0000313" key="2">
    <source>
        <dbReference type="Proteomes" id="UP000199515"/>
    </source>
</evidence>
<evidence type="ECO:0000313" key="1">
    <source>
        <dbReference type="EMBL" id="SDY84010.1"/>
    </source>
</evidence>
<accession>A0A1H3N5P0</accession>
<dbReference type="OrthoDB" id="3700530at2"/>